<dbReference type="AlphaFoldDB" id="A0A382ZVH6"/>
<keyword evidence="1" id="KW-0238">DNA-binding</keyword>
<proteinExistence type="predicted"/>
<dbReference type="InterPro" id="IPR057240">
    <property type="entry name" value="ParB_dimer_C"/>
</dbReference>
<dbReference type="GO" id="GO:0007059">
    <property type="term" value="P:chromosome segregation"/>
    <property type="evidence" value="ECO:0007669"/>
    <property type="project" value="TreeGrafter"/>
</dbReference>
<dbReference type="GO" id="GO:0003677">
    <property type="term" value="F:DNA binding"/>
    <property type="evidence" value="ECO:0007669"/>
    <property type="project" value="UniProtKB-KW"/>
</dbReference>
<dbReference type="Pfam" id="PF23552">
    <property type="entry name" value="ParB_C"/>
    <property type="match status" value="1"/>
</dbReference>
<dbReference type="EMBL" id="UINC01186956">
    <property type="protein sequence ID" value="SVD99431.1"/>
    <property type="molecule type" value="Genomic_DNA"/>
</dbReference>
<dbReference type="Pfam" id="PF17762">
    <property type="entry name" value="HTH_ParB"/>
    <property type="match status" value="1"/>
</dbReference>
<evidence type="ECO:0000259" key="3">
    <source>
        <dbReference type="Pfam" id="PF23552"/>
    </source>
</evidence>
<evidence type="ECO:0000259" key="2">
    <source>
        <dbReference type="Pfam" id="PF17762"/>
    </source>
</evidence>
<dbReference type="SUPFAM" id="SSF109709">
    <property type="entry name" value="KorB DNA-binding domain-like"/>
    <property type="match status" value="1"/>
</dbReference>
<dbReference type="InterPro" id="IPR050336">
    <property type="entry name" value="Chromosome_partition/occlusion"/>
</dbReference>
<evidence type="ECO:0000313" key="4">
    <source>
        <dbReference type="EMBL" id="SVD99431.1"/>
    </source>
</evidence>
<feature type="non-terminal residue" evidence="4">
    <location>
        <position position="1"/>
    </location>
</feature>
<dbReference type="PANTHER" id="PTHR33375:SF1">
    <property type="entry name" value="CHROMOSOME-PARTITIONING PROTEIN PARB-RELATED"/>
    <property type="match status" value="1"/>
</dbReference>
<gene>
    <name evidence="4" type="ORF">METZ01_LOCUS452285</name>
</gene>
<dbReference type="GO" id="GO:0005694">
    <property type="term" value="C:chromosome"/>
    <property type="evidence" value="ECO:0007669"/>
    <property type="project" value="TreeGrafter"/>
</dbReference>
<organism evidence="4">
    <name type="scientific">marine metagenome</name>
    <dbReference type="NCBI Taxonomy" id="408172"/>
    <lineage>
        <taxon>unclassified sequences</taxon>
        <taxon>metagenomes</taxon>
        <taxon>ecological metagenomes</taxon>
    </lineage>
</organism>
<dbReference type="Gene3D" id="1.10.10.2830">
    <property type="match status" value="1"/>
</dbReference>
<dbReference type="PANTHER" id="PTHR33375">
    <property type="entry name" value="CHROMOSOME-PARTITIONING PROTEIN PARB-RELATED"/>
    <property type="match status" value="1"/>
</dbReference>
<sequence>LKLPPSIKSSVKTGEISAGHARALLSLRKSLQMMTLYQKVLKEGLSVRQTEVLSKKYTEKSSKKLLIKKGSKLQIQVKDLENSLISSLGAKVVVKQNKKGKGKIYIDFDDDDDLQRIIKIITVKK</sequence>
<protein>
    <submittedName>
        <fullName evidence="4">Uncharacterized protein</fullName>
    </submittedName>
</protein>
<evidence type="ECO:0000256" key="1">
    <source>
        <dbReference type="ARBA" id="ARBA00023125"/>
    </source>
</evidence>
<name>A0A382ZVH6_9ZZZZ</name>
<accession>A0A382ZVH6</accession>
<dbReference type="InterPro" id="IPR041468">
    <property type="entry name" value="HTH_ParB/Spo0J"/>
</dbReference>
<reference evidence="4" key="1">
    <citation type="submission" date="2018-05" db="EMBL/GenBank/DDBJ databases">
        <authorList>
            <person name="Lanie J.A."/>
            <person name="Ng W.-L."/>
            <person name="Kazmierczak K.M."/>
            <person name="Andrzejewski T.M."/>
            <person name="Davidsen T.M."/>
            <person name="Wayne K.J."/>
            <person name="Tettelin H."/>
            <person name="Glass J.I."/>
            <person name="Rusch D."/>
            <person name="Podicherti R."/>
            <person name="Tsui H.-C.T."/>
            <person name="Winkler M.E."/>
        </authorList>
    </citation>
    <scope>NUCLEOTIDE SEQUENCE</scope>
</reference>
<feature type="domain" description="ParB/Spo0J HTH" evidence="2">
    <location>
        <begin position="1"/>
        <end position="58"/>
    </location>
</feature>
<feature type="domain" description="ParB C-terminal dimerisation" evidence="3">
    <location>
        <begin position="76"/>
        <end position="121"/>
    </location>
</feature>
<dbReference type="GO" id="GO:0045881">
    <property type="term" value="P:positive regulation of sporulation resulting in formation of a cellular spore"/>
    <property type="evidence" value="ECO:0007669"/>
    <property type="project" value="TreeGrafter"/>
</dbReference>